<dbReference type="OrthoDB" id="4139190at2759"/>
<reference evidence="2 3" key="1">
    <citation type="submission" date="2016-03" db="EMBL/GenBank/DDBJ databases">
        <title>The draft genome sequence of Fonsecaea nubica causative agent of cutaneous subcutaneous infection in human host.</title>
        <authorList>
            <person name="Costa F."/>
            <person name="Sybren D.H."/>
            <person name="Raittz R.T."/>
            <person name="Weiss V.A."/>
            <person name="Leao A.C."/>
            <person name="Gomes R."/>
            <person name="De Souza E.M."/>
            <person name="Pedrosa F.O."/>
            <person name="Steffens M.B."/>
            <person name="Bombassaro A."/>
            <person name="Tadra-Sfeir M.Z."/>
            <person name="Moreno L.F."/>
            <person name="Najafzadeh M.J."/>
            <person name="Felipe M.S."/>
            <person name="Teixeira M."/>
            <person name="Sun J."/>
            <person name="Xi L."/>
            <person name="Castro M.A."/>
            <person name="Vicente V.A."/>
        </authorList>
    </citation>
    <scope>NUCLEOTIDE SEQUENCE [LARGE SCALE GENOMIC DNA]</scope>
    <source>
        <strain evidence="2 3">CBS 269.64</strain>
    </source>
</reference>
<proteinExistence type="predicted"/>
<organism evidence="2 3">
    <name type="scientific">Fonsecaea nubica</name>
    <dbReference type="NCBI Taxonomy" id="856822"/>
    <lineage>
        <taxon>Eukaryota</taxon>
        <taxon>Fungi</taxon>
        <taxon>Dikarya</taxon>
        <taxon>Ascomycota</taxon>
        <taxon>Pezizomycotina</taxon>
        <taxon>Eurotiomycetes</taxon>
        <taxon>Chaetothyriomycetidae</taxon>
        <taxon>Chaetothyriales</taxon>
        <taxon>Herpotrichiellaceae</taxon>
        <taxon>Fonsecaea</taxon>
    </lineage>
</organism>
<name>A0A178D9Y6_9EURO</name>
<dbReference type="EMBL" id="LVCJ01000008">
    <property type="protein sequence ID" value="OAL38868.1"/>
    <property type="molecule type" value="Genomic_DNA"/>
</dbReference>
<dbReference type="GeneID" id="34585498"/>
<dbReference type="RefSeq" id="XP_022503880.1">
    <property type="nucleotide sequence ID" value="XM_022640380.1"/>
</dbReference>
<feature type="region of interest" description="Disordered" evidence="1">
    <location>
        <begin position="57"/>
        <end position="135"/>
    </location>
</feature>
<gene>
    <name evidence="2" type="ORF">AYO20_02074</name>
</gene>
<protein>
    <submittedName>
        <fullName evidence="2">Uncharacterized protein</fullName>
    </submittedName>
</protein>
<dbReference type="AlphaFoldDB" id="A0A178D9Y6"/>
<comment type="caution">
    <text evidence="2">The sequence shown here is derived from an EMBL/GenBank/DDBJ whole genome shotgun (WGS) entry which is preliminary data.</text>
</comment>
<dbReference type="Proteomes" id="UP000185904">
    <property type="component" value="Unassembled WGS sequence"/>
</dbReference>
<evidence type="ECO:0000313" key="3">
    <source>
        <dbReference type="Proteomes" id="UP000185904"/>
    </source>
</evidence>
<evidence type="ECO:0000256" key="1">
    <source>
        <dbReference type="SAM" id="MobiDB-lite"/>
    </source>
</evidence>
<evidence type="ECO:0000313" key="2">
    <source>
        <dbReference type="EMBL" id="OAL38868.1"/>
    </source>
</evidence>
<sequence length="335" mass="36762">MAQNNNDGHNHRQAQDCTAPPQHSPQPSQNEILTHLPGSMFLSPLDIFLLSQLDDPSYSSTNHTSNNPEDHPDFIGPRNSVYPPLEPFEPYPPQHHQPDSFDPGNFPDPQLGSPGMAGTLEEDDPEVGARLNPHHSNITDADQVQVETDSGDTEMVDATSAGDVADGNGNDTEEVVPTILVGKDGPNVTIWSTFTGGQVTGFGRYEHGLQRPWSCLMCDNLVAMEKGKLQAHLRERHGLTGLRVMKVENENFSNFQGHDDQDCFVWGEYVRGDPLPWKCLLCTNHKGIKTGKGAFPRHFQKTHGIRVVLPPVTPEELRRHNDKRAAAAAAAAASP</sequence>
<feature type="region of interest" description="Disordered" evidence="1">
    <location>
        <begin position="1"/>
        <end position="32"/>
    </location>
</feature>
<keyword evidence="3" id="KW-1185">Reference proteome</keyword>
<accession>A0A178D9Y6</accession>
<feature type="compositionally biased region" description="Pro residues" evidence="1">
    <location>
        <begin position="84"/>
        <end position="95"/>
    </location>
</feature>
<feature type="compositionally biased region" description="Polar residues" evidence="1">
    <location>
        <begin position="57"/>
        <end position="67"/>
    </location>
</feature>